<evidence type="ECO:0008006" key="3">
    <source>
        <dbReference type="Google" id="ProtNLM"/>
    </source>
</evidence>
<dbReference type="Proteomes" id="UP000257109">
    <property type="component" value="Unassembled WGS sequence"/>
</dbReference>
<organism evidence="1 2">
    <name type="scientific">Mucuna pruriens</name>
    <name type="common">Velvet bean</name>
    <name type="synonym">Dolichos pruriens</name>
    <dbReference type="NCBI Taxonomy" id="157652"/>
    <lineage>
        <taxon>Eukaryota</taxon>
        <taxon>Viridiplantae</taxon>
        <taxon>Streptophyta</taxon>
        <taxon>Embryophyta</taxon>
        <taxon>Tracheophyta</taxon>
        <taxon>Spermatophyta</taxon>
        <taxon>Magnoliopsida</taxon>
        <taxon>eudicotyledons</taxon>
        <taxon>Gunneridae</taxon>
        <taxon>Pentapetalae</taxon>
        <taxon>rosids</taxon>
        <taxon>fabids</taxon>
        <taxon>Fabales</taxon>
        <taxon>Fabaceae</taxon>
        <taxon>Papilionoideae</taxon>
        <taxon>50 kb inversion clade</taxon>
        <taxon>NPAAA clade</taxon>
        <taxon>indigoferoid/millettioid clade</taxon>
        <taxon>Phaseoleae</taxon>
        <taxon>Mucuna</taxon>
    </lineage>
</organism>
<reference evidence="1" key="1">
    <citation type="submission" date="2018-05" db="EMBL/GenBank/DDBJ databases">
        <title>Draft genome of Mucuna pruriens seed.</title>
        <authorList>
            <person name="Nnadi N.E."/>
            <person name="Vos R."/>
            <person name="Hasami M.H."/>
            <person name="Devisetty U.K."/>
            <person name="Aguiy J.C."/>
        </authorList>
    </citation>
    <scope>NUCLEOTIDE SEQUENCE [LARGE SCALE GENOMIC DNA]</scope>
    <source>
        <strain evidence="1">JCA_2017</strain>
    </source>
</reference>
<dbReference type="OrthoDB" id="1430228at2759"/>
<proteinExistence type="predicted"/>
<feature type="non-terminal residue" evidence="1">
    <location>
        <position position="1"/>
    </location>
</feature>
<evidence type="ECO:0000313" key="1">
    <source>
        <dbReference type="EMBL" id="RDX77433.1"/>
    </source>
</evidence>
<comment type="caution">
    <text evidence="1">The sequence shown here is derived from an EMBL/GenBank/DDBJ whole genome shotgun (WGS) entry which is preliminary data.</text>
</comment>
<dbReference type="EMBL" id="QJKJ01009172">
    <property type="protein sequence ID" value="RDX77433.1"/>
    <property type="molecule type" value="Genomic_DNA"/>
</dbReference>
<name>A0A371FH50_MUCPR</name>
<keyword evidence="2" id="KW-1185">Reference proteome</keyword>
<accession>A0A371FH50</accession>
<sequence>MSRHRGSLVCNARSARGRCGSHIGGRTLASKIAKASYYWPTLKSNCSQFVKKYIRKAPPEPLHLVMSPWPFHKLEADILGPFPIAADNSTGRD</sequence>
<dbReference type="AlphaFoldDB" id="A0A371FH50"/>
<gene>
    <name evidence="1" type="ORF">CR513_42448</name>
</gene>
<protein>
    <recommendedName>
        <fullName evidence="3">Integrase zinc-binding domain-containing protein</fullName>
    </recommendedName>
</protein>
<evidence type="ECO:0000313" key="2">
    <source>
        <dbReference type="Proteomes" id="UP000257109"/>
    </source>
</evidence>